<accession>A0A3M7JCK2</accession>
<keyword evidence="4" id="KW-0539">Nucleus</keyword>
<reference evidence="6 7" key="1">
    <citation type="journal article" date="2018" name="BMC Genomics">
        <title>Genomic evidence for intraspecific hybridization in a clonal and extremely halotolerant yeast.</title>
        <authorList>
            <person name="Gostincar C."/>
            <person name="Stajich J.E."/>
            <person name="Zupancic J."/>
            <person name="Zalar P."/>
            <person name="Gunde-Cimerman N."/>
        </authorList>
    </citation>
    <scope>NUCLEOTIDE SEQUENCE [LARGE SCALE GENOMIC DNA]</scope>
    <source>
        <strain evidence="6 7">EXF-120</strain>
    </source>
</reference>
<proteinExistence type="inferred from homology"/>
<gene>
    <name evidence="6" type="ORF">D0859_00428</name>
</gene>
<evidence type="ECO:0000256" key="3">
    <source>
        <dbReference type="ARBA" id="ARBA00022833"/>
    </source>
</evidence>
<keyword evidence="3" id="KW-0862">Zinc</keyword>
<evidence type="ECO:0000256" key="2">
    <source>
        <dbReference type="ARBA" id="ARBA00022723"/>
    </source>
</evidence>
<dbReference type="EMBL" id="QWIT01000005">
    <property type="protein sequence ID" value="RMZ35464.1"/>
    <property type="molecule type" value="Genomic_DNA"/>
</dbReference>
<dbReference type="GO" id="GO:0003899">
    <property type="term" value="F:DNA-directed RNA polymerase activity"/>
    <property type="evidence" value="ECO:0007669"/>
    <property type="project" value="InterPro"/>
</dbReference>
<sequence>MERLQMIQEFNTASLSCFQGLRTRTASDLNMSREQYVPPTLTQDNAQQGGASSTGVGGFNITGANTFEDNRPVNYLCGDCDAKVVLRKSEAIRCKECGYRVLYKERTNR</sequence>
<dbReference type="SMART" id="SM00659">
    <property type="entry name" value="RPOLCX"/>
    <property type="match status" value="1"/>
</dbReference>
<dbReference type="Pfam" id="PF03604">
    <property type="entry name" value="Zn_ribbon_RPAB4"/>
    <property type="match status" value="1"/>
</dbReference>
<comment type="caution">
    <text evidence="6">The sequence shown here is derived from an EMBL/GenBank/DDBJ whole genome shotgun (WGS) entry which is preliminary data.</text>
</comment>
<evidence type="ECO:0000256" key="5">
    <source>
        <dbReference type="ARBA" id="ARBA00025770"/>
    </source>
</evidence>
<dbReference type="PANTHER" id="PTHR12056:SF2">
    <property type="entry name" value="GEO11084P1"/>
    <property type="match status" value="1"/>
</dbReference>
<dbReference type="Gene3D" id="2.20.28.30">
    <property type="entry name" value="RNA polymerase ii, chain L"/>
    <property type="match status" value="1"/>
</dbReference>
<evidence type="ECO:0000313" key="6">
    <source>
        <dbReference type="EMBL" id="RMZ35464.1"/>
    </source>
</evidence>
<dbReference type="SUPFAM" id="SSF63393">
    <property type="entry name" value="RNA polymerase subunits"/>
    <property type="match status" value="1"/>
</dbReference>
<dbReference type="GO" id="GO:0008270">
    <property type="term" value="F:zinc ion binding"/>
    <property type="evidence" value="ECO:0007669"/>
    <property type="project" value="InterPro"/>
</dbReference>
<comment type="similarity">
    <text evidence="5">Belongs to the archaeal Rpo12/eukaryotic RPC10 RNA polymerase subunit family.</text>
</comment>
<dbReference type="OrthoDB" id="5585087at2759"/>
<evidence type="ECO:0000313" key="7">
    <source>
        <dbReference type="Proteomes" id="UP000281677"/>
    </source>
</evidence>
<evidence type="ECO:0000256" key="1">
    <source>
        <dbReference type="ARBA" id="ARBA00004123"/>
    </source>
</evidence>
<dbReference type="GO" id="GO:0005665">
    <property type="term" value="C:RNA polymerase II, core complex"/>
    <property type="evidence" value="ECO:0007669"/>
    <property type="project" value="TreeGrafter"/>
</dbReference>
<dbReference type="GO" id="GO:0005666">
    <property type="term" value="C:RNA polymerase III complex"/>
    <property type="evidence" value="ECO:0007669"/>
    <property type="project" value="TreeGrafter"/>
</dbReference>
<comment type="subcellular location">
    <subcellularLocation>
        <location evidence="1">Nucleus</location>
    </subcellularLocation>
</comment>
<dbReference type="PANTHER" id="PTHR12056">
    <property type="entry name" value="DNA-DIRECTED RNA POLYMERASES I, II, AND III"/>
    <property type="match status" value="1"/>
</dbReference>
<dbReference type="AlphaFoldDB" id="A0A3M7JCK2"/>
<name>A0A3M7JCK2_HORWE</name>
<dbReference type="Proteomes" id="UP000281677">
    <property type="component" value="Unassembled WGS sequence"/>
</dbReference>
<dbReference type="InterPro" id="IPR006591">
    <property type="entry name" value="RNAP_P/RPABC4"/>
</dbReference>
<dbReference type="InterPro" id="IPR029040">
    <property type="entry name" value="RPABC4/Spt4"/>
</dbReference>
<dbReference type="GO" id="GO:0006351">
    <property type="term" value="P:DNA-templated transcription"/>
    <property type="evidence" value="ECO:0007669"/>
    <property type="project" value="InterPro"/>
</dbReference>
<dbReference type="VEuPathDB" id="FungiDB:BTJ68_01531"/>
<evidence type="ECO:0000256" key="4">
    <source>
        <dbReference type="ARBA" id="ARBA00023242"/>
    </source>
</evidence>
<dbReference type="GO" id="GO:0005736">
    <property type="term" value="C:RNA polymerase I complex"/>
    <property type="evidence" value="ECO:0007669"/>
    <property type="project" value="TreeGrafter"/>
</dbReference>
<protein>
    <submittedName>
        <fullName evidence="6">Uncharacterized protein</fullName>
    </submittedName>
</protein>
<keyword evidence="2" id="KW-0479">Metal-binding</keyword>
<dbReference type="InterPro" id="IPR039747">
    <property type="entry name" value="RPABC4"/>
</dbReference>
<dbReference type="GO" id="GO:0003677">
    <property type="term" value="F:DNA binding"/>
    <property type="evidence" value="ECO:0007669"/>
    <property type="project" value="InterPro"/>
</dbReference>
<organism evidence="6 7">
    <name type="scientific">Hortaea werneckii</name>
    <name type="common">Black yeast</name>
    <name type="synonym">Cladosporium werneckii</name>
    <dbReference type="NCBI Taxonomy" id="91943"/>
    <lineage>
        <taxon>Eukaryota</taxon>
        <taxon>Fungi</taxon>
        <taxon>Dikarya</taxon>
        <taxon>Ascomycota</taxon>
        <taxon>Pezizomycotina</taxon>
        <taxon>Dothideomycetes</taxon>
        <taxon>Dothideomycetidae</taxon>
        <taxon>Mycosphaerellales</taxon>
        <taxon>Teratosphaeriaceae</taxon>
        <taxon>Hortaea</taxon>
    </lineage>
</organism>